<dbReference type="EMBL" id="DP000238">
    <property type="protein sequence ID" value="ABK77966.1"/>
    <property type="molecule type" value="Genomic_DNA"/>
</dbReference>
<evidence type="ECO:0000313" key="1">
    <source>
        <dbReference type="EMBL" id="ABK77966.1"/>
    </source>
</evidence>
<dbReference type="AlphaFoldDB" id="A0RX99"/>
<sequence length="120" mass="14420">MTMLRQDYEPDRMRKALEMLLIDRRNEFRTLAETIFWNVPVTHGPIKDWEEFILNFCLDVTHAFKTWSGELPLENNSDIKALTFLRQLAHEKKTMTELCHLLNLSYTLAEEFKVVYRRIE</sequence>
<proteinExistence type="predicted"/>
<protein>
    <submittedName>
        <fullName evidence="1">Uncharacterized protein</fullName>
    </submittedName>
</protein>
<gene>
    <name evidence="1" type="ordered locus">CENSYa_1343</name>
</gene>
<organism evidence="1 2">
    <name type="scientific">Cenarchaeum symbiosum (strain A)</name>
    <dbReference type="NCBI Taxonomy" id="414004"/>
    <lineage>
        <taxon>Archaea</taxon>
        <taxon>Nitrososphaerota</taxon>
        <taxon>Candidatus Cenarchaeales</taxon>
        <taxon>Candidatus Cenarchaeaceae</taxon>
        <taxon>Candidatus Cenarchaeum</taxon>
    </lineage>
</organism>
<dbReference type="HOGENOM" id="CLU_1987516_0_0_2"/>
<accession>A0RX99</accession>
<name>A0RX99_CENSY</name>
<dbReference type="STRING" id="414004.CENSYa_1343"/>
<reference evidence="1 2" key="1">
    <citation type="journal article" date="2006" name="Proc. Natl. Acad. Sci. U.S.A.">
        <title>Genomic analysis of the uncultivated marine crenarchaeote Cenarchaeum symbiosum.</title>
        <authorList>
            <person name="Hallam S.J."/>
            <person name="Konstantinidis K.T."/>
            <person name="Putnam N."/>
            <person name="Schleper C."/>
            <person name="Watanabe Y."/>
            <person name="Sugahara J."/>
            <person name="Preston C."/>
            <person name="de la Torre J."/>
            <person name="Richardson P.M."/>
            <person name="DeLong E.F."/>
        </authorList>
    </citation>
    <scope>NUCLEOTIDE SEQUENCE [LARGE SCALE GENOMIC DNA]</scope>
    <source>
        <strain evidence="2">A</strain>
    </source>
</reference>
<dbReference type="Proteomes" id="UP000000758">
    <property type="component" value="Chromosome"/>
</dbReference>
<dbReference type="KEGG" id="csy:CENSYa_1343"/>
<dbReference type="EnsemblBacteria" id="ABK77966">
    <property type="protein sequence ID" value="ABK77966"/>
    <property type="gene ID" value="CENSYa_1343"/>
</dbReference>
<evidence type="ECO:0000313" key="2">
    <source>
        <dbReference type="Proteomes" id="UP000000758"/>
    </source>
</evidence>
<keyword evidence="2" id="KW-1185">Reference proteome</keyword>